<dbReference type="PANTHER" id="PTHR43210:SF5">
    <property type="entry name" value="DETHIOBIOTIN SYNTHETASE"/>
    <property type="match status" value="1"/>
</dbReference>
<dbReference type="GO" id="GO:0000287">
    <property type="term" value="F:magnesium ion binding"/>
    <property type="evidence" value="ECO:0007669"/>
    <property type="project" value="UniProtKB-UniRule"/>
</dbReference>
<reference evidence="4" key="1">
    <citation type="journal article" date="2009" name="Appl. Environ. Microbiol.">
        <title>Complete genome sequence of the chemolithoautotrophic marine magnetotactic coccus strain MC-1.</title>
        <authorList>
            <person name="Schubbe S."/>
            <person name="Williams T.J."/>
            <person name="Xie G."/>
            <person name="Kiss H.E."/>
            <person name="Brettin T.S."/>
            <person name="Martinez D."/>
            <person name="Ross C.A."/>
            <person name="Schuler D."/>
            <person name="Cox B.L."/>
            <person name="Nealson K.H."/>
            <person name="Bazylinski D.A."/>
        </authorList>
    </citation>
    <scope>NUCLEOTIDE SEQUENCE [LARGE SCALE GENOMIC DNA]</scope>
    <source>
        <strain evidence="4">ATCC BAA-1437 / JCM 17883 / MC-1</strain>
    </source>
</reference>
<dbReference type="EMBL" id="CP000471">
    <property type="protein sequence ID" value="ABK42565.1"/>
    <property type="molecule type" value="Genomic_DNA"/>
</dbReference>
<evidence type="ECO:0000313" key="4">
    <source>
        <dbReference type="Proteomes" id="UP000002586"/>
    </source>
</evidence>
<dbReference type="GO" id="GO:0009102">
    <property type="term" value="P:biotin biosynthetic process"/>
    <property type="evidence" value="ECO:0007669"/>
    <property type="project" value="UniProtKB-UniRule"/>
</dbReference>
<dbReference type="GO" id="GO:0004141">
    <property type="term" value="F:dethiobiotin synthase activity"/>
    <property type="evidence" value="ECO:0007669"/>
    <property type="project" value="UniProtKB-UniRule"/>
</dbReference>
<gene>
    <name evidence="2" type="primary">bioD</name>
    <name evidence="3" type="ordered locus">Mmc1_0036</name>
</gene>
<dbReference type="RefSeq" id="WP_011711739.1">
    <property type="nucleotide sequence ID" value="NC_008576.1"/>
</dbReference>
<dbReference type="HAMAP" id="MF_00336">
    <property type="entry name" value="BioD"/>
    <property type="match status" value="1"/>
</dbReference>
<keyword evidence="2" id="KW-0547">Nucleotide-binding</keyword>
<keyword evidence="2 3" id="KW-0436">Ligase</keyword>
<dbReference type="KEGG" id="mgm:Mmc1_0036"/>
<comment type="similarity">
    <text evidence="2">Belongs to the dethiobiotin synthetase family.</text>
</comment>
<dbReference type="Gene3D" id="3.40.50.300">
    <property type="entry name" value="P-loop containing nucleotide triphosphate hydrolases"/>
    <property type="match status" value="1"/>
</dbReference>
<evidence type="ECO:0000256" key="1">
    <source>
        <dbReference type="ARBA" id="ARBA00022756"/>
    </source>
</evidence>
<keyword evidence="1 2" id="KW-0093">Biotin biosynthesis</keyword>
<feature type="binding site" evidence="2">
    <location>
        <position position="22"/>
    </location>
    <ligand>
        <name>Mg(2+)</name>
        <dbReference type="ChEBI" id="CHEBI:18420"/>
    </ligand>
</feature>
<organism evidence="3 4">
    <name type="scientific">Magnetococcus marinus (strain ATCC BAA-1437 / JCM 17883 / MC-1)</name>
    <dbReference type="NCBI Taxonomy" id="156889"/>
    <lineage>
        <taxon>Bacteria</taxon>
        <taxon>Pseudomonadati</taxon>
        <taxon>Pseudomonadota</taxon>
        <taxon>Magnetococcia</taxon>
        <taxon>Magnetococcales</taxon>
        <taxon>Magnetococcaceae</taxon>
        <taxon>Magnetococcus</taxon>
    </lineage>
</organism>
<name>A0L3M2_MAGMM</name>
<dbReference type="Proteomes" id="UP000002586">
    <property type="component" value="Chromosome"/>
</dbReference>
<dbReference type="EC" id="6.3.3.3" evidence="2"/>
<comment type="function">
    <text evidence="2">Catalyzes a mechanistically unusual reaction, the ATP-dependent insertion of CO2 between the N7 and N8 nitrogen atoms of 7,8-diaminopelargonic acid (DAPA, also called 7,8-diammoniononanoate) to form a ureido ring.</text>
</comment>
<keyword evidence="2" id="KW-0460">Magnesium</keyword>
<keyword evidence="2" id="KW-0067">ATP-binding</keyword>
<evidence type="ECO:0000313" key="3">
    <source>
        <dbReference type="EMBL" id="ABK42565.1"/>
    </source>
</evidence>
<keyword evidence="4" id="KW-1185">Reference proteome</keyword>
<dbReference type="InterPro" id="IPR027417">
    <property type="entry name" value="P-loop_NTPase"/>
</dbReference>
<dbReference type="GO" id="GO:0005737">
    <property type="term" value="C:cytoplasm"/>
    <property type="evidence" value="ECO:0007669"/>
    <property type="project" value="UniProtKB-SubCell"/>
</dbReference>
<dbReference type="Pfam" id="PF13500">
    <property type="entry name" value="AAA_26"/>
    <property type="match status" value="1"/>
</dbReference>
<proteinExistence type="inferred from homology"/>
<dbReference type="NCBIfam" id="TIGR00347">
    <property type="entry name" value="bioD"/>
    <property type="match status" value="1"/>
</dbReference>
<feature type="active site" evidence="2">
    <location>
        <position position="38"/>
    </location>
</feature>
<accession>A0L3M2</accession>
<comment type="catalytic activity">
    <reaction evidence="2">
        <text>(7R,8S)-7,8-diammoniononanoate + CO2 + ATP = (4R,5S)-dethiobiotin + ADP + phosphate + 3 H(+)</text>
        <dbReference type="Rhea" id="RHEA:15805"/>
        <dbReference type="ChEBI" id="CHEBI:15378"/>
        <dbReference type="ChEBI" id="CHEBI:16526"/>
        <dbReference type="ChEBI" id="CHEBI:30616"/>
        <dbReference type="ChEBI" id="CHEBI:43474"/>
        <dbReference type="ChEBI" id="CHEBI:149469"/>
        <dbReference type="ChEBI" id="CHEBI:149473"/>
        <dbReference type="ChEBI" id="CHEBI:456216"/>
        <dbReference type="EC" id="6.3.3.3"/>
    </reaction>
</comment>
<reference evidence="3 4" key="2">
    <citation type="journal article" date="2012" name="Int. J. Syst. Evol. Microbiol.">
        <title>Magnetococcus marinus gen. nov., sp. nov., a marine, magnetotactic bacterium that represents a novel lineage (Magnetococcaceae fam. nov.; Magnetococcales ord. nov.) at the base of the Alphaproteobacteria.</title>
        <authorList>
            <person name="Bazylinski D.A."/>
            <person name="Williams T.J."/>
            <person name="Lefevre C.T."/>
            <person name="Berg R.J."/>
            <person name="Zhang C.L."/>
            <person name="Bowser S.S."/>
            <person name="Dean A.J."/>
            <person name="Beveridge T.J."/>
        </authorList>
    </citation>
    <scope>NUCLEOTIDE SEQUENCE [LARGE SCALE GENOMIC DNA]</scope>
    <source>
        <strain evidence="4">ATCC BAA-1437 / JCM 17883 / MC-1</strain>
    </source>
</reference>
<dbReference type="CDD" id="cd03109">
    <property type="entry name" value="DTBS"/>
    <property type="match status" value="1"/>
</dbReference>
<dbReference type="UniPathway" id="UPA00078">
    <property type="reaction ID" value="UER00161"/>
</dbReference>
<comment type="subcellular location">
    <subcellularLocation>
        <location evidence="2">Cytoplasm</location>
    </subcellularLocation>
</comment>
<comment type="pathway">
    <text evidence="2">Cofactor biosynthesis; biotin biosynthesis; biotin from 7,8-diaminononanoate: step 1/2.</text>
</comment>
<dbReference type="PIRSF" id="PIRSF006755">
    <property type="entry name" value="DTB_synth"/>
    <property type="match status" value="1"/>
</dbReference>
<evidence type="ECO:0000256" key="2">
    <source>
        <dbReference type="HAMAP-Rule" id="MF_00336"/>
    </source>
</evidence>
<comment type="caution">
    <text evidence="2">Lacks conserved residue(s) required for the propagation of feature annotation.</text>
</comment>
<dbReference type="GO" id="GO:0005524">
    <property type="term" value="F:ATP binding"/>
    <property type="evidence" value="ECO:0007669"/>
    <property type="project" value="UniProtKB-UniRule"/>
</dbReference>
<feature type="binding site" evidence="2">
    <location>
        <begin position="105"/>
        <end position="108"/>
    </location>
    <ligand>
        <name>ATP</name>
        <dbReference type="ChEBI" id="CHEBI:30616"/>
    </ligand>
</feature>
<dbReference type="InterPro" id="IPR004472">
    <property type="entry name" value="DTB_synth_BioD"/>
</dbReference>
<dbReference type="AlphaFoldDB" id="A0L3M2"/>
<dbReference type="PANTHER" id="PTHR43210">
    <property type="entry name" value="DETHIOBIOTIN SYNTHETASE"/>
    <property type="match status" value="1"/>
</dbReference>
<keyword evidence="2" id="KW-0479">Metal-binding</keyword>
<dbReference type="HOGENOM" id="CLU_072551_2_0_5"/>
<comment type="cofactor">
    <cofactor evidence="2">
        <name>Mg(2+)</name>
        <dbReference type="ChEBI" id="CHEBI:18420"/>
    </cofactor>
</comment>
<feature type="binding site" evidence="2">
    <location>
        <position position="105"/>
    </location>
    <ligand>
        <name>Mg(2+)</name>
        <dbReference type="ChEBI" id="CHEBI:18420"/>
    </ligand>
</feature>
<dbReference type="OrthoDB" id="9802097at2"/>
<sequence length="206" mass="22057">MILTPPARGVFVTGTDTHVGKSVASAWLLHQWQASYWKPIQSGLEGATDSQVVTELAQLDSSRLFAERFRLQAPLSPHASAAAQGIAIHLEDFQLPPCEAPLVVEGAGGVLVPINQQHTMLDLMVWLGLPVIVVTRTGLGTLNHTLLTLQALEGRGLQVLGLIACGEANPSNFAALRHFGQRPLLAHIPPLEPLTPERLAAVGWAE</sequence>
<dbReference type="eggNOG" id="COG0132">
    <property type="taxonomic scope" value="Bacteria"/>
</dbReference>
<dbReference type="STRING" id="156889.Mmc1_0036"/>
<dbReference type="SUPFAM" id="SSF52540">
    <property type="entry name" value="P-loop containing nucleoside triphosphate hydrolases"/>
    <property type="match status" value="1"/>
</dbReference>
<feature type="binding site" evidence="2">
    <location>
        <position position="42"/>
    </location>
    <ligand>
        <name>substrate</name>
    </ligand>
</feature>
<keyword evidence="2" id="KW-0963">Cytoplasm</keyword>
<comment type="subunit">
    <text evidence="2">Homodimer.</text>
</comment>
<protein>
    <recommendedName>
        <fullName evidence="2">ATP-dependent dethiobiotin synthetase BioD</fullName>
        <ecNumber evidence="2">6.3.3.3</ecNumber>
    </recommendedName>
    <alternativeName>
        <fullName evidence="2">DTB synthetase</fullName>
        <shortName evidence="2">DTBS</shortName>
    </alternativeName>
    <alternativeName>
        <fullName evidence="2">Dethiobiotin synthase</fullName>
    </alternativeName>
</protein>